<protein>
    <submittedName>
        <fullName evidence="6">Outer membrane receptor proteins, mostly Fe transport</fullName>
    </submittedName>
</protein>
<keyword evidence="6" id="KW-0675">Receptor</keyword>
<evidence type="ECO:0000313" key="7">
    <source>
        <dbReference type="Proteomes" id="UP000198942"/>
    </source>
</evidence>
<dbReference type="OrthoDB" id="606851at2"/>
<dbReference type="InterPro" id="IPR036942">
    <property type="entry name" value="Beta-barrel_TonB_sf"/>
</dbReference>
<dbReference type="Gene3D" id="2.60.40.1120">
    <property type="entry name" value="Carboxypeptidase-like, regulatory domain"/>
    <property type="match status" value="1"/>
</dbReference>
<dbReference type="STRING" id="551995.SAMN05192574_11641"/>
<feature type="signal peptide" evidence="4">
    <location>
        <begin position="1"/>
        <end position="18"/>
    </location>
</feature>
<dbReference type="InterPro" id="IPR037066">
    <property type="entry name" value="Plug_dom_sf"/>
</dbReference>
<dbReference type="Pfam" id="PF14905">
    <property type="entry name" value="OMP_b-brl_3"/>
    <property type="match status" value="1"/>
</dbReference>
<evidence type="ECO:0000256" key="3">
    <source>
        <dbReference type="ARBA" id="ARBA00023237"/>
    </source>
</evidence>
<sequence length="816" mass="91499">MKVILSALLLLLSLNSMAQNTGKVEITRGIISGKVVTVKDGLAIEGATIIIKSQKDSLYKNAINSDQSGAFEFKNLQSGTYSLQIKHLGYKEVTIGQLIINAVKPSANLSEIKLELAENDLKEVVIRAGQKPYTEQKIDRTIVNVSQLLSNNGVSAVEVLNNAPGVSVTDDAISLRGKQGVTIYIDGRQTFLDGTQLVNYLKSLPSGTIEKLELMPVPPAKYHVEGNAGLINIITKKNHTGGFNGGLTATNGRGHYDKANYSLNLNYKTGKLNLFGNAAYTSNNNYYKVDRERDFSFANPADNYTIKQNNLETNNRKTTRYKLGFDAALDTNTSIGLVIDGSVSPYKEQGNYLLQFNHALPDSIIKTQSDLNRPTNDVALNLYYQHKFKKAGENIRIDADYLHYTDNALQLLNSDTYLPNSTELANNYNLITQNPFEANVYSLKSDYETKTFADIKLSAGLQSIYSKRGSNGIYFNRPGIPNDSLTSSNTYTEHINAAYISLNKNLKKFSFELGLRFENSSSQARQYNYAGIPYPALHLNYNNLFPKLYVAYKLDTASVNTFNFSFDYQINRPDYSSLNPFAFYFDRYTSFQGNASLLPEKTINFDLSFTHSGILTVGTSFKKGRNTIIQFYYVNGQSLVNTSLNICSNYNLALYSTVAVPIFKWWTANLFGQVSEQLFRGEAINNDFLYNRVFTFEASGNNQFKINKGLSAEISGFYRTRTTFGQGYYLPMFRVNTSLQKKIFNNKATITLAGSDIFHSWKIRREIRVNNAWITSNIINDTRQINLTLAYRFGLEGKKRINKSGLETERGRAGVN</sequence>
<organism evidence="6 7">
    <name type="scientific">Mucilaginibacter gossypiicola</name>
    <dbReference type="NCBI Taxonomy" id="551995"/>
    <lineage>
        <taxon>Bacteria</taxon>
        <taxon>Pseudomonadati</taxon>
        <taxon>Bacteroidota</taxon>
        <taxon>Sphingobacteriia</taxon>
        <taxon>Sphingobacteriales</taxon>
        <taxon>Sphingobacteriaceae</taxon>
        <taxon>Mucilaginibacter</taxon>
    </lineage>
</organism>
<dbReference type="GO" id="GO:0009279">
    <property type="term" value="C:cell outer membrane"/>
    <property type="evidence" value="ECO:0007669"/>
    <property type="project" value="UniProtKB-SubCell"/>
</dbReference>
<keyword evidence="4" id="KW-0732">Signal</keyword>
<evidence type="ECO:0000256" key="2">
    <source>
        <dbReference type="ARBA" id="ARBA00023136"/>
    </source>
</evidence>
<dbReference type="Gene3D" id="2.40.170.20">
    <property type="entry name" value="TonB-dependent receptor, beta-barrel domain"/>
    <property type="match status" value="1"/>
</dbReference>
<accession>A0A1H8TME6</accession>
<keyword evidence="7" id="KW-1185">Reference proteome</keyword>
<dbReference type="Gene3D" id="2.170.130.10">
    <property type="entry name" value="TonB-dependent receptor, plug domain"/>
    <property type="match status" value="1"/>
</dbReference>
<proteinExistence type="predicted"/>
<dbReference type="AlphaFoldDB" id="A0A1H8TME6"/>
<dbReference type="Pfam" id="PF13715">
    <property type="entry name" value="CarbopepD_reg_2"/>
    <property type="match status" value="1"/>
</dbReference>
<evidence type="ECO:0000256" key="1">
    <source>
        <dbReference type="ARBA" id="ARBA00004442"/>
    </source>
</evidence>
<comment type="subcellular location">
    <subcellularLocation>
        <location evidence="1">Cell outer membrane</location>
    </subcellularLocation>
</comment>
<gene>
    <name evidence="6" type="ORF">SAMN05192574_11641</name>
</gene>
<feature type="domain" description="Outer membrane protein beta-barrel" evidence="5">
    <location>
        <begin position="386"/>
        <end position="791"/>
    </location>
</feature>
<feature type="chain" id="PRO_5011789305" evidence="4">
    <location>
        <begin position="19"/>
        <end position="816"/>
    </location>
</feature>
<evidence type="ECO:0000259" key="5">
    <source>
        <dbReference type="Pfam" id="PF14905"/>
    </source>
</evidence>
<dbReference type="RefSeq" id="WP_091220395.1">
    <property type="nucleotide sequence ID" value="NZ_FOCL01000016.1"/>
</dbReference>
<dbReference type="SUPFAM" id="SSF49464">
    <property type="entry name" value="Carboxypeptidase regulatory domain-like"/>
    <property type="match status" value="1"/>
</dbReference>
<dbReference type="Proteomes" id="UP000198942">
    <property type="component" value="Unassembled WGS sequence"/>
</dbReference>
<reference evidence="7" key="1">
    <citation type="submission" date="2016-10" db="EMBL/GenBank/DDBJ databases">
        <authorList>
            <person name="Varghese N."/>
            <person name="Submissions S."/>
        </authorList>
    </citation>
    <scope>NUCLEOTIDE SEQUENCE [LARGE SCALE GENOMIC DNA]</scope>
    <source>
        <strain evidence="7">Gh-48</strain>
    </source>
</reference>
<evidence type="ECO:0000313" key="6">
    <source>
        <dbReference type="EMBL" id="SEO91774.1"/>
    </source>
</evidence>
<name>A0A1H8TME6_9SPHI</name>
<dbReference type="SUPFAM" id="SSF56935">
    <property type="entry name" value="Porins"/>
    <property type="match status" value="1"/>
</dbReference>
<dbReference type="InterPro" id="IPR041700">
    <property type="entry name" value="OMP_b-brl_3"/>
</dbReference>
<keyword evidence="2" id="KW-0472">Membrane</keyword>
<dbReference type="InterPro" id="IPR008969">
    <property type="entry name" value="CarboxyPept-like_regulatory"/>
</dbReference>
<keyword evidence="3" id="KW-0998">Cell outer membrane</keyword>
<evidence type="ECO:0000256" key="4">
    <source>
        <dbReference type="SAM" id="SignalP"/>
    </source>
</evidence>
<dbReference type="EMBL" id="FOCL01000016">
    <property type="protein sequence ID" value="SEO91774.1"/>
    <property type="molecule type" value="Genomic_DNA"/>
</dbReference>